<dbReference type="AlphaFoldDB" id="A0A4Z0WKG4"/>
<protein>
    <recommendedName>
        <fullName evidence="2">DUF5610 domain-containing protein</fullName>
    </recommendedName>
</protein>
<evidence type="ECO:0000313" key="3">
    <source>
        <dbReference type="EMBL" id="TGG95715.1"/>
    </source>
</evidence>
<dbReference type="OrthoDB" id="7366224at2"/>
<sequence>MIGIPNAAQAPLPPASGPGTGNGADRAGSGREAAPGQNRNTAESADKVTLGNGIQSRYDSPDQVLKNFDPQAVVDNVSSVIERALERAAAQGASQEELASMKEAAQKGIDKGFSDAQDIIKGLGLMSDELGAVIDDARAGINTRLDDFAQGLADLVSTQAAQGVESARFAGASSRQDSFSFSVTTAEGDVVTISAARSQSQSLELIQSQGENARELAATWQDRQGEQFSLMVEGDLSDEEMAAIESLLEEVGQIADKFYSGQYEAAFDKAQRLDLEGDALVSMSLNMTQKTMAVAQYSSMAAMGDEMTGGRAEDWMMPIRQYGQALSDLQRNQGDHWNSKSLIEALNAHPKQKPEQQNFAEVLLGRLDG</sequence>
<evidence type="ECO:0000313" key="4">
    <source>
        <dbReference type="Proteomes" id="UP000297475"/>
    </source>
</evidence>
<keyword evidence="4" id="KW-1185">Reference proteome</keyword>
<name>A0A4Z0WKG4_9GAMM</name>
<organism evidence="3 4">
    <name type="scientific">Natronospirillum operosum</name>
    <dbReference type="NCBI Taxonomy" id="2759953"/>
    <lineage>
        <taxon>Bacteria</taxon>
        <taxon>Pseudomonadati</taxon>
        <taxon>Pseudomonadota</taxon>
        <taxon>Gammaproteobacteria</taxon>
        <taxon>Oceanospirillales</taxon>
        <taxon>Natronospirillaceae</taxon>
        <taxon>Natronospirillum</taxon>
    </lineage>
</organism>
<proteinExistence type="predicted"/>
<evidence type="ECO:0000256" key="1">
    <source>
        <dbReference type="SAM" id="MobiDB-lite"/>
    </source>
</evidence>
<accession>A0A4Z0WKG4</accession>
<reference evidence="3 4" key="1">
    <citation type="submission" date="2019-04" db="EMBL/GenBank/DDBJ databases">
        <title>Natronospirillum operosus gen. nov., sp. nov., a haloalkaliphilic satellite isolated from decaying biomass of laboratory culture of cyanobacterium Geitlerinema sp. and proposal of Natronospirillaceae fam. nov. and Saccharospirillaceae fam. nov.</title>
        <authorList>
            <person name="Kevbrin V."/>
            <person name="Boltyanskaya Y."/>
            <person name="Koziaeva V."/>
            <person name="Grouzdev D.S."/>
            <person name="Park M."/>
            <person name="Cho J."/>
        </authorList>
    </citation>
    <scope>NUCLEOTIDE SEQUENCE [LARGE SCALE GENOMIC DNA]</scope>
    <source>
        <strain evidence="3 4">G-116</strain>
    </source>
</reference>
<comment type="caution">
    <text evidence="3">The sequence shown here is derived from an EMBL/GenBank/DDBJ whole genome shotgun (WGS) entry which is preliminary data.</text>
</comment>
<dbReference type="Pfam" id="PF18433">
    <property type="entry name" value="DUF5610"/>
    <property type="match status" value="1"/>
</dbReference>
<dbReference type="Proteomes" id="UP000297475">
    <property type="component" value="Unassembled WGS sequence"/>
</dbReference>
<gene>
    <name evidence="3" type="ORF">E4656_04710</name>
</gene>
<dbReference type="RefSeq" id="WP_135481606.1">
    <property type="nucleotide sequence ID" value="NZ_SRMF01000001.1"/>
</dbReference>
<dbReference type="InterPro" id="IPR041651">
    <property type="entry name" value="DUF5610"/>
</dbReference>
<dbReference type="Gene3D" id="1.10.132.90">
    <property type="match status" value="1"/>
</dbReference>
<feature type="domain" description="DUF5610" evidence="2">
    <location>
        <begin position="62"/>
        <end position="148"/>
    </location>
</feature>
<feature type="region of interest" description="Disordered" evidence="1">
    <location>
        <begin position="1"/>
        <end position="55"/>
    </location>
</feature>
<dbReference type="EMBL" id="SRMF01000001">
    <property type="protein sequence ID" value="TGG95715.1"/>
    <property type="molecule type" value="Genomic_DNA"/>
</dbReference>
<evidence type="ECO:0000259" key="2">
    <source>
        <dbReference type="Pfam" id="PF18433"/>
    </source>
</evidence>